<feature type="domain" description="UPF0033" evidence="1">
    <location>
        <begin position="8"/>
        <end position="32"/>
    </location>
</feature>
<dbReference type="GO" id="GO:0016740">
    <property type="term" value="F:transferase activity"/>
    <property type="evidence" value="ECO:0007669"/>
    <property type="project" value="UniProtKB-KW"/>
</dbReference>
<dbReference type="Pfam" id="PF01206">
    <property type="entry name" value="TusA"/>
    <property type="match status" value="1"/>
</dbReference>
<evidence type="ECO:0000313" key="2">
    <source>
        <dbReference type="EMBL" id="MQT12460.1"/>
    </source>
</evidence>
<evidence type="ECO:0000313" key="3">
    <source>
        <dbReference type="Proteomes" id="UP000332515"/>
    </source>
</evidence>
<dbReference type="Gene3D" id="3.30.110.40">
    <property type="entry name" value="TusA-like domain"/>
    <property type="match status" value="1"/>
</dbReference>
<dbReference type="SUPFAM" id="SSF64307">
    <property type="entry name" value="SirA-like"/>
    <property type="match status" value="1"/>
</dbReference>
<evidence type="ECO:0000259" key="1">
    <source>
        <dbReference type="PROSITE" id="PS01148"/>
    </source>
</evidence>
<dbReference type="EMBL" id="VWNA01000001">
    <property type="protein sequence ID" value="MQT12460.1"/>
    <property type="molecule type" value="Genomic_DNA"/>
</dbReference>
<dbReference type="InterPro" id="IPR036868">
    <property type="entry name" value="TusA-like_sf"/>
</dbReference>
<keyword evidence="2" id="KW-0808">Transferase</keyword>
<organism evidence="2 3">
    <name type="scientific">Segnochrobactrum spirostomi</name>
    <dbReference type="NCBI Taxonomy" id="2608987"/>
    <lineage>
        <taxon>Bacteria</taxon>
        <taxon>Pseudomonadati</taxon>
        <taxon>Pseudomonadota</taxon>
        <taxon>Alphaproteobacteria</taxon>
        <taxon>Hyphomicrobiales</taxon>
        <taxon>Segnochrobactraceae</taxon>
        <taxon>Segnochrobactrum</taxon>
    </lineage>
</organism>
<accession>A0A6A7Y067</accession>
<protein>
    <submittedName>
        <fullName evidence="2">Sulfurtransferase TusA family protein</fullName>
    </submittedName>
</protein>
<dbReference type="PROSITE" id="PS01148">
    <property type="entry name" value="UPF0033"/>
    <property type="match status" value="1"/>
</dbReference>
<sequence>MQADAPLLDLLGLRCPLPVMRMRAALAEAAAGSRLVIRVNDPLAAVDIPHACREDGHAARLVTRDGTALTFEVRKRI</sequence>
<gene>
    <name evidence="2" type="ORF">F0357_07235</name>
</gene>
<keyword evidence="3" id="KW-1185">Reference proteome</keyword>
<reference evidence="2 3" key="1">
    <citation type="submission" date="2019-09" db="EMBL/GenBank/DDBJ databases">
        <title>Segnochrobactrum spirostomi gen. nov., sp. nov., isolated from the ciliate Spirostomum cf. yagiui and description of a novel family, Segnochrobactraceae fam. nov. within the order Rhizobiales of the class Alphaproteobacteria.</title>
        <authorList>
            <person name="Akter S."/>
            <person name="Shazib S.U.A."/>
            <person name="Shin M.K."/>
        </authorList>
    </citation>
    <scope>NUCLEOTIDE SEQUENCE [LARGE SCALE GENOMIC DNA]</scope>
    <source>
        <strain evidence="2 3">Sp-1</strain>
    </source>
</reference>
<dbReference type="Proteomes" id="UP000332515">
    <property type="component" value="Unassembled WGS sequence"/>
</dbReference>
<name>A0A6A7Y067_9HYPH</name>
<dbReference type="InterPro" id="IPR001455">
    <property type="entry name" value="TusA-like"/>
</dbReference>
<comment type="caution">
    <text evidence="2">The sequence shown here is derived from an EMBL/GenBank/DDBJ whole genome shotgun (WGS) entry which is preliminary data.</text>
</comment>
<proteinExistence type="predicted"/>
<dbReference type="CDD" id="cd00291">
    <property type="entry name" value="SirA_YedF_YeeD"/>
    <property type="match status" value="1"/>
</dbReference>
<dbReference type="AlphaFoldDB" id="A0A6A7Y067"/>